<organism evidence="1 2">
    <name type="scientific">Entamoeba invadens IP1</name>
    <dbReference type="NCBI Taxonomy" id="370355"/>
    <lineage>
        <taxon>Eukaryota</taxon>
        <taxon>Amoebozoa</taxon>
        <taxon>Evosea</taxon>
        <taxon>Archamoebae</taxon>
        <taxon>Mastigamoebida</taxon>
        <taxon>Entamoebidae</taxon>
        <taxon>Entamoeba</taxon>
    </lineage>
</organism>
<dbReference type="AlphaFoldDB" id="A0A0A1UFP7"/>
<dbReference type="EMBL" id="KB206411">
    <property type="protein sequence ID" value="ELP91834.1"/>
    <property type="molecule type" value="Genomic_DNA"/>
</dbReference>
<dbReference type="VEuPathDB" id="AmoebaDB:EIN_396640"/>
<evidence type="ECO:0000313" key="1">
    <source>
        <dbReference type="EMBL" id="ELP91834.1"/>
    </source>
</evidence>
<dbReference type="RefSeq" id="XP_004258605.1">
    <property type="nucleotide sequence ID" value="XM_004258557.1"/>
</dbReference>
<dbReference type="KEGG" id="eiv:EIN_396640"/>
<dbReference type="GeneID" id="14890905"/>
<name>A0A0A1UFP7_ENTIV</name>
<sequence length="316" mass="36274">MTTFIHQPFTFLHDSDILHCSITSKDASPESLSDLEPILPEKRIQNFITVLEIQQSKYLGHRKHVSCETNENPTSHLVFYPKDKKAIYVSTYSSLSVISRRYTINNFFSQFSHKNYELSFGDTTPSTPRKTTSPQRTITKIIFTKKQDPQRFEGGSINSIVSVLAEWVPFTKTPKIVATTENLDTVNFFECTKGASRVAFVFADMDENIFGICVNKEDVGRAWQWKSFSSKSAFCFASTKDNHEFMMHHLLAKKEEDTKMCWYTNYGSLLSLMTVGTTVHINRNVPSTFEEFSKMFYISKSCVFNTVKNVSVICFY</sequence>
<protein>
    <submittedName>
        <fullName evidence="1">Uncharacterized protein</fullName>
    </submittedName>
</protein>
<gene>
    <name evidence="1" type="ORF">EIN_396640</name>
</gene>
<accession>A0A0A1UFP7</accession>
<reference evidence="1 2" key="1">
    <citation type="submission" date="2012-10" db="EMBL/GenBank/DDBJ databases">
        <authorList>
            <person name="Zafar N."/>
            <person name="Inman J."/>
            <person name="Hall N."/>
            <person name="Lorenzi H."/>
            <person name="Caler E."/>
        </authorList>
    </citation>
    <scope>NUCLEOTIDE SEQUENCE [LARGE SCALE GENOMIC DNA]</scope>
    <source>
        <strain evidence="1 2">IP1</strain>
    </source>
</reference>
<keyword evidence="2" id="KW-1185">Reference proteome</keyword>
<dbReference type="Proteomes" id="UP000014680">
    <property type="component" value="Unassembled WGS sequence"/>
</dbReference>
<proteinExistence type="predicted"/>
<evidence type="ECO:0000313" key="2">
    <source>
        <dbReference type="Proteomes" id="UP000014680"/>
    </source>
</evidence>